<dbReference type="EMBL" id="BMQL01000002">
    <property type="protein sequence ID" value="GGQ96699.1"/>
    <property type="molecule type" value="Genomic_DNA"/>
</dbReference>
<accession>A0A918BWS2</accession>
<keyword evidence="2" id="KW-1185">Reference proteome</keyword>
<reference evidence="1" key="1">
    <citation type="journal article" date="2014" name="Int. J. Syst. Evol. Microbiol.">
        <title>Complete genome sequence of Corynebacterium casei LMG S-19264T (=DSM 44701T), isolated from a smear-ripened cheese.</title>
        <authorList>
            <consortium name="US DOE Joint Genome Institute (JGI-PGF)"/>
            <person name="Walter F."/>
            <person name="Albersmeier A."/>
            <person name="Kalinowski J."/>
            <person name="Ruckert C."/>
        </authorList>
    </citation>
    <scope>NUCLEOTIDE SEQUENCE</scope>
    <source>
        <strain evidence="1">JCM 31311</strain>
    </source>
</reference>
<dbReference type="Gene3D" id="3.90.1140.10">
    <property type="entry name" value="Cyclic phosphodiesterase"/>
    <property type="match status" value="1"/>
</dbReference>
<evidence type="ECO:0000313" key="2">
    <source>
        <dbReference type="Proteomes" id="UP000603865"/>
    </source>
</evidence>
<name>A0A918BWS2_9DEIO</name>
<organism evidence="1 2">
    <name type="scientific">Deinococcus ruber</name>
    <dbReference type="NCBI Taxonomy" id="1848197"/>
    <lineage>
        <taxon>Bacteria</taxon>
        <taxon>Thermotogati</taxon>
        <taxon>Deinococcota</taxon>
        <taxon>Deinococci</taxon>
        <taxon>Deinococcales</taxon>
        <taxon>Deinococcaceae</taxon>
        <taxon>Deinococcus</taxon>
    </lineage>
</organism>
<dbReference type="Proteomes" id="UP000603865">
    <property type="component" value="Unassembled WGS sequence"/>
</dbReference>
<dbReference type="AlphaFoldDB" id="A0A918BWS2"/>
<dbReference type="SUPFAM" id="SSF55144">
    <property type="entry name" value="LigT-like"/>
    <property type="match status" value="1"/>
</dbReference>
<proteinExistence type="predicted"/>
<protein>
    <recommendedName>
        <fullName evidence="3">2'-5' RNA ligase family protein</fullName>
    </recommendedName>
</protein>
<comment type="caution">
    <text evidence="1">The sequence shown here is derived from an EMBL/GenBank/DDBJ whole genome shotgun (WGS) entry which is preliminary data.</text>
</comment>
<dbReference type="RefSeq" id="WP_189088049.1">
    <property type="nucleotide sequence ID" value="NZ_BMQL01000002.1"/>
</dbReference>
<evidence type="ECO:0008006" key="3">
    <source>
        <dbReference type="Google" id="ProtNLM"/>
    </source>
</evidence>
<gene>
    <name evidence="1" type="ORF">GCM10008957_06210</name>
</gene>
<sequence length="240" mass="26565">MNTTDTLQSTRFAVYLCPEAGSPYYQLGSTLLGYDVRAQRQTELPAWIDPAWQTAAAPYGLHLTLVEGFSCNAADLPAIEQEVRACMACLSPHAALHLSGGHVEAWNGGAVLAHVFTPSPHLLMLHAFLLARLSRFVTHSPFEDELAEHPERYQTPWEQARMRLLRTPRGLDSFQPHFTLVQPYTGPDPEGMRSRLQELVAGDGEQRYRSVSLFVKPGGEERWQLQAEIGVAPATAISSS</sequence>
<dbReference type="InterPro" id="IPR009097">
    <property type="entry name" value="Cyclic_Pdiesterase"/>
</dbReference>
<evidence type="ECO:0000313" key="1">
    <source>
        <dbReference type="EMBL" id="GGQ96699.1"/>
    </source>
</evidence>
<reference evidence="1" key="2">
    <citation type="submission" date="2020-09" db="EMBL/GenBank/DDBJ databases">
        <authorList>
            <person name="Sun Q."/>
            <person name="Ohkuma M."/>
        </authorList>
    </citation>
    <scope>NUCLEOTIDE SEQUENCE</scope>
    <source>
        <strain evidence="1">JCM 31311</strain>
    </source>
</reference>